<dbReference type="GO" id="GO:0008966">
    <property type="term" value="F:phosphoglucosamine mutase activity"/>
    <property type="evidence" value="ECO:0007669"/>
    <property type="project" value="UniProtKB-EC"/>
</dbReference>
<dbReference type="NCBIfam" id="TIGR03990">
    <property type="entry name" value="Arch_GlmM"/>
    <property type="match status" value="1"/>
</dbReference>
<dbReference type="GO" id="GO:0005829">
    <property type="term" value="C:cytosol"/>
    <property type="evidence" value="ECO:0007669"/>
    <property type="project" value="TreeGrafter"/>
</dbReference>
<dbReference type="GO" id="GO:0004615">
    <property type="term" value="F:phosphomannomutase activity"/>
    <property type="evidence" value="ECO:0007669"/>
    <property type="project" value="TreeGrafter"/>
</dbReference>
<evidence type="ECO:0000256" key="3">
    <source>
        <dbReference type="ARBA" id="ARBA00022553"/>
    </source>
</evidence>
<protein>
    <submittedName>
        <fullName evidence="12">Phosphoglucosamine mutase</fullName>
        <ecNumber evidence="12">5.4.2.10</ecNumber>
    </submittedName>
</protein>
<evidence type="ECO:0000259" key="11">
    <source>
        <dbReference type="Pfam" id="PF02880"/>
    </source>
</evidence>
<dbReference type="InterPro" id="IPR005845">
    <property type="entry name" value="A-D-PHexomutase_a/b/a-II"/>
</dbReference>
<dbReference type="Gene3D" id="3.30.310.50">
    <property type="entry name" value="Alpha-D-phosphohexomutase, C-terminal domain"/>
    <property type="match status" value="1"/>
</dbReference>
<keyword evidence="5 7" id="KW-0460">Magnesium</keyword>
<dbReference type="InterPro" id="IPR005844">
    <property type="entry name" value="A-D-PHexomutase_a/b/a-I"/>
</dbReference>
<dbReference type="PROSITE" id="PS00710">
    <property type="entry name" value="PGM_PMM"/>
    <property type="match status" value="1"/>
</dbReference>
<evidence type="ECO:0000259" key="10">
    <source>
        <dbReference type="Pfam" id="PF02879"/>
    </source>
</evidence>
<dbReference type="Pfam" id="PF00408">
    <property type="entry name" value="PGM_PMM_IV"/>
    <property type="match status" value="1"/>
</dbReference>
<name>A0A7V0N088_UNCAE</name>
<proteinExistence type="inferred from homology"/>
<dbReference type="Pfam" id="PF02880">
    <property type="entry name" value="PGM_PMM_III"/>
    <property type="match status" value="1"/>
</dbReference>
<dbReference type="PRINTS" id="PR00509">
    <property type="entry name" value="PGMPMM"/>
</dbReference>
<dbReference type="InterPro" id="IPR005843">
    <property type="entry name" value="A-D-PHexomutase_C"/>
</dbReference>
<organism evidence="12">
    <name type="scientific">Aerophobetes bacterium</name>
    <dbReference type="NCBI Taxonomy" id="2030807"/>
    <lineage>
        <taxon>Bacteria</taxon>
        <taxon>Candidatus Aerophobota</taxon>
    </lineage>
</organism>
<dbReference type="GO" id="GO:0006048">
    <property type="term" value="P:UDP-N-acetylglucosamine biosynthetic process"/>
    <property type="evidence" value="ECO:0007669"/>
    <property type="project" value="TreeGrafter"/>
</dbReference>
<feature type="domain" description="Alpha-D-phosphohexomutase alpha/beta/alpha" evidence="10">
    <location>
        <begin position="148"/>
        <end position="245"/>
    </location>
</feature>
<dbReference type="InterPro" id="IPR024086">
    <property type="entry name" value="GlmM_arc-type"/>
</dbReference>
<evidence type="ECO:0000259" key="9">
    <source>
        <dbReference type="Pfam" id="PF02878"/>
    </source>
</evidence>
<keyword evidence="3" id="KW-0597">Phosphoprotein</keyword>
<dbReference type="SUPFAM" id="SSF55957">
    <property type="entry name" value="Phosphoglucomutase, C-terminal domain"/>
    <property type="match status" value="1"/>
</dbReference>
<dbReference type="InterPro" id="IPR016066">
    <property type="entry name" value="A-D-PHexomutase_CS"/>
</dbReference>
<comment type="caution">
    <text evidence="12">The sequence shown here is derived from an EMBL/GenBank/DDBJ whole genome shotgun (WGS) entry which is preliminary data.</text>
</comment>
<dbReference type="GO" id="GO:0009252">
    <property type="term" value="P:peptidoglycan biosynthetic process"/>
    <property type="evidence" value="ECO:0007669"/>
    <property type="project" value="TreeGrafter"/>
</dbReference>
<dbReference type="EC" id="5.4.2.10" evidence="12"/>
<dbReference type="Gene3D" id="3.40.120.10">
    <property type="entry name" value="Alpha-D-Glucose-1,6-Bisphosphate, subunit A, domain 3"/>
    <property type="match status" value="3"/>
</dbReference>
<evidence type="ECO:0000256" key="6">
    <source>
        <dbReference type="ARBA" id="ARBA00023235"/>
    </source>
</evidence>
<dbReference type="Pfam" id="PF02879">
    <property type="entry name" value="PGM_PMM_II"/>
    <property type="match status" value="1"/>
</dbReference>
<dbReference type="AlphaFoldDB" id="A0A7V0N088"/>
<dbReference type="GO" id="GO:0000287">
    <property type="term" value="F:magnesium ion binding"/>
    <property type="evidence" value="ECO:0007669"/>
    <property type="project" value="InterPro"/>
</dbReference>
<dbReference type="Pfam" id="PF02878">
    <property type="entry name" value="PGM_PMM_I"/>
    <property type="match status" value="1"/>
</dbReference>
<feature type="domain" description="Alpha-D-phosphohexomutase C-terminal" evidence="8">
    <location>
        <begin position="379"/>
        <end position="431"/>
    </location>
</feature>
<feature type="domain" description="Alpha-D-phosphohexomutase alpha/beta/alpha" evidence="11">
    <location>
        <begin position="253"/>
        <end position="359"/>
    </location>
</feature>
<evidence type="ECO:0000256" key="1">
    <source>
        <dbReference type="ARBA" id="ARBA00001946"/>
    </source>
</evidence>
<dbReference type="GO" id="GO:0005975">
    <property type="term" value="P:carbohydrate metabolic process"/>
    <property type="evidence" value="ECO:0007669"/>
    <property type="project" value="InterPro"/>
</dbReference>
<reference evidence="12" key="1">
    <citation type="journal article" date="2020" name="mSystems">
        <title>Genome- and Community-Level Interaction Insights into Carbon Utilization and Element Cycling Functions of Hydrothermarchaeota in Hydrothermal Sediment.</title>
        <authorList>
            <person name="Zhou Z."/>
            <person name="Liu Y."/>
            <person name="Xu W."/>
            <person name="Pan J."/>
            <person name="Luo Z.H."/>
            <person name="Li M."/>
        </authorList>
    </citation>
    <scope>NUCLEOTIDE SEQUENCE [LARGE SCALE GENOMIC DNA]</scope>
    <source>
        <strain evidence="12">HyVt-219</strain>
    </source>
</reference>
<evidence type="ECO:0000259" key="8">
    <source>
        <dbReference type="Pfam" id="PF00408"/>
    </source>
</evidence>
<comment type="similarity">
    <text evidence="2 7">Belongs to the phosphohexose mutase family.</text>
</comment>
<dbReference type="Proteomes" id="UP000885660">
    <property type="component" value="Unassembled WGS sequence"/>
</dbReference>
<dbReference type="PANTHER" id="PTHR42946">
    <property type="entry name" value="PHOSPHOHEXOSE MUTASE"/>
    <property type="match status" value="1"/>
</dbReference>
<dbReference type="InterPro" id="IPR005841">
    <property type="entry name" value="Alpha-D-phosphohexomutase_SF"/>
</dbReference>
<gene>
    <name evidence="12" type="primary">glmM</name>
    <name evidence="12" type="ORF">ENG47_01265</name>
</gene>
<feature type="domain" description="Alpha-D-phosphohexomutase alpha/beta/alpha" evidence="9">
    <location>
        <begin position="4"/>
        <end position="124"/>
    </location>
</feature>
<dbReference type="InterPro" id="IPR005846">
    <property type="entry name" value="A-D-PHexomutase_a/b/a-III"/>
</dbReference>
<accession>A0A7V0N088</accession>
<evidence type="ECO:0000256" key="5">
    <source>
        <dbReference type="ARBA" id="ARBA00022842"/>
    </source>
</evidence>
<evidence type="ECO:0000313" key="12">
    <source>
        <dbReference type="EMBL" id="HDN84371.1"/>
    </source>
</evidence>
<evidence type="ECO:0000256" key="2">
    <source>
        <dbReference type="ARBA" id="ARBA00010231"/>
    </source>
</evidence>
<dbReference type="InterPro" id="IPR016055">
    <property type="entry name" value="A-D-PHexomutase_a/b/a-I/II/III"/>
</dbReference>
<dbReference type="EMBL" id="DRBC01000075">
    <property type="protein sequence ID" value="HDN84371.1"/>
    <property type="molecule type" value="Genomic_DNA"/>
</dbReference>
<dbReference type="InterPro" id="IPR050060">
    <property type="entry name" value="Phosphoglucosamine_mutase"/>
</dbReference>
<keyword evidence="6 12" id="KW-0413">Isomerase</keyword>
<dbReference type="SUPFAM" id="SSF53738">
    <property type="entry name" value="Phosphoglucomutase, first 3 domains"/>
    <property type="match status" value="3"/>
</dbReference>
<evidence type="ECO:0000256" key="7">
    <source>
        <dbReference type="RuleBase" id="RU004326"/>
    </source>
</evidence>
<keyword evidence="4 7" id="KW-0479">Metal-binding</keyword>
<dbReference type="PANTHER" id="PTHR42946:SF1">
    <property type="entry name" value="PHOSPHOGLUCOMUTASE (ALPHA-D-GLUCOSE-1,6-BISPHOSPHATE-DEPENDENT)"/>
    <property type="match status" value="1"/>
</dbReference>
<sequence length="444" mass="49473">MISASGVRGIVGEGLVPEIVVGLAAAFGEIRKGKILVGYDTRTSNEMFKYAVISALLSTGCEVVDLGICPTPSVQLMVRKSEANGGVVITGSHNPAEWNALKFVRSDGLFLFPEEGEELVKVYRERRIKWSRWNGIGKVYRDDTAVEYHIDRIVELVDVDKIKDKKFKVVIDACNGAGSVISPVLLERLGCKTFKINCNTSGYFPHLPEPIPDNLQQLCRAVKDYEADIGFAHDIDADRLALVVEGGRAISEEYTLALVTKFVLQKSPGLVVTNVCTSQMINDIAEQFNCPVKRTRVGDIYVSRCMMDCGAVIGGEGNGGVIFPLINYARDGVMALALLLNYMAEEKESISSIVDKLPRYYRFKNKVKSYKVNLDKLREDLLKRFSSNRVDFTDGVKIWFNEGWVHMRKSGTEPVVRIIGEAKDPEDAEKLSNWALNFIDEFSY</sequence>
<dbReference type="InterPro" id="IPR036900">
    <property type="entry name" value="A-D-PHexomutase_C_sf"/>
</dbReference>
<evidence type="ECO:0000256" key="4">
    <source>
        <dbReference type="ARBA" id="ARBA00022723"/>
    </source>
</evidence>
<comment type="cofactor">
    <cofactor evidence="1">
        <name>Mg(2+)</name>
        <dbReference type="ChEBI" id="CHEBI:18420"/>
    </cofactor>
</comment>